<keyword evidence="3" id="KW-1185">Reference proteome</keyword>
<dbReference type="InterPro" id="IPR013216">
    <property type="entry name" value="Methyltransf_11"/>
</dbReference>
<organism evidence="2 3">
    <name type="scientific">Kosmotoga pacifica</name>
    <dbReference type="NCBI Taxonomy" id="1330330"/>
    <lineage>
        <taxon>Bacteria</taxon>
        <taxon>Thermotogati</taxon>
        <taxon>Thermotogota</taxon>
        <taxon>Thermotogae</taxon>
        <taxon>Kosmotogales</taxon>
        <taxon>Kosmotogaceae</taxon>
        <taxon>Kosmotoga</taxon>
    </lineage>
</organism>
<evidence type="ECO:0000313" key="3">
    <source>
        <dbReference type="Proteomes" id="UP000035159"/>
    </source>
</evidence>
<dbReference type="KEGG" id="kpf:IX53_08295"/>
<sequence>MDLNSILQCPECHGELFIAQNEFNCTVCGRSYRKRVGVYDFLISGEDQWATLGNGFMNGQEEWEKRFLETDEAKLSPSDLLIKAIMLWYKGDFPQFERIMKKAQPAIYTPEYNSAMKSVTDYAIELLQKESGSIVDLASGMGGFLNDLLTVSSRDIISVDISPTSSFGLRQYLSYKGWDNRVVQVVADAAKLPFKDKSIDVITTAVGFQNMQNGMQTFKELRRVSKKLIAVCIFMEEGDPNLAYVSDKTLHVGKYFKKALEKTGWEVSFENEISARVEPTPVSEIMGIRPDKLPVTPTTFKFVDVIATAL</sequence>
<feature type="domain" description="Methyltransferase type 11" evidence="1">
    <location>
        <begin position="135"/>
        <end position="227"/>
    </location>
</feature>
<dbReference type="InterPro" id="IPR029063">
    <property type="entry name" value="SAM-dependent_MTases_sf"/>
</dbReference>
<dbReference type="PATRIC" id="fig|1330330.3.peg.1682"/>
<dbReference type="AlphaFoldDB" id="A0A0G2Z8B2"/>
<dbReference type="SUPFAM" id="SSF53335">
    <property type="entry name" value="S-adenosyl-L-methionine-dependent methyltransferases"/>
    <property type="match status" value="1"/>
</dbReference>
<accession>A0A0G2Z8B2</accession>
<gene>
    <name evidence="2" type="ORF">IX53_08295</name>
</gene>
<protein>
    <recommendedName>
        <fullName evidence="1">Methyltransferase type 11 domain-containing protein</fullName>
    </recommendedName>
</protein>
<dbReference type="GO" id="GO:0008757">
    <property type="term" value="F:S-adenosylmethionine-dependent methyltransferase activity"/>
    <property type="evidence" value="ECO:0007669"/>
    <property type="project" value="InterPro"/>
</dbReference>
<dbReference type="Gene3D" id="3.40.50.150">
    <property type="entry name" value="Vaccinia Virus protein VP39"/>
    <property type="match status" value="1"/>
</dbReference>
<dbReference type="CDD" id="cd02440">
    <property type="entry name" value="AdoMet_MTases"/>
    <property type="match status" value="1"/>
</dbReference>
<proteinExistence type="predicted"/>
<dbReference type="EMBL" id="CP011232">
    <property type="protein sequence ID" value="AKI97807.1"/>
    <property type="molecule type" value="Genomic_DNA"/>
</dbReference>
<dbReference type="OrthoDB" id="9808140at2"/>
<dbReference type="Pfam" id="PF08241">
    <property type="entry name" value="Methyltransf_11"/>
    <property type="match status" value="1"/>
</dbReference>
<evidence type="ECO:0000313" key="2">
    <source>
        <dbReference type="EMBL" id="AKI97807.1"/>
    </source>
</evidence>
<dbReference type="RefSeq" id="WP_047754942.1">
    <property type="nucleotide sequence ID" value="NZ_CASWEU010000003.1"/>
</dbReference>
<dbReference type="Proteomes" id="UP000035159">
    <property type="component" value="Chromosome"/>
</dbReference>
<name>A0A0G2Z8B2_9BACT</name>
<evidence type="ECO:0000259" key="1">
    <source>
        <dbReference type="Pfam" id="PF08241"/>
    </source>
</evidence>
<reference evidence="2 3" key="1">
    <citation type="submission" date="2015-04" db="EMBL/GenBank/DDBJ databases">
        <title>Complete Genome Sequence of Kosmotoga pacifica SLHLJ1.</title>
        <authorList>
            <person name="Jiang L.J."/>
            <person name="Shao Z.Z."/>
            <person name="Jebbar M."/>
        </authorList>
    </citation>
    <scope>NUCLEOTIDE SEQUENCE [LARGE SCALE GENOMIC DNA]</scope>
    <source>
        <strain evidence="2 3">SLHLJ1</strain>
    </source>
</reference>